<proteinExistence type="predicted"/>
<evidence type="ECO:0000313" key="1">
    <source>
        <dbReference type="EMBL" id="PFC73474.1"/>
    </source>
</evidence>
<dbReference type="EMBL" id="NTQT01000020">
    <property type="protein sequence ID" value="PFC73474.1"/>
    <property type="molecule type" value="Genomic_DNA"/>
</dbReference>
<dbReference type="Proteomes" id="UP000220226">
    <property type="component" value="Unassembled WGS sequence"/>
</dbReference>
<protein>
    <submittedName>
        <fullName evidence="1">Uncharacterized protein</fullName>
    </submittedName>
</protein>
<reference evidence="1 2" key="1">
    <citation type="submission" date="2017-09" db="EMBL/GenBank/DDBJ databases">
        <title>Large-scale bioinformatics analysis of Bacillus genomes uncovers conserved roles of natural products in bacterial physiology.</title>
        <authorList>
            <consortium name="Agbiome Team Llc"/>
            <person name="Bleich R.M."/>
            <person name="Grubbs K.J."/>
            <person name="Santa Maria K.C."/>
            <person name="Allen S.E."/>
            <person name="Farag S."/>
            <person name="Shank E.A."/>
            <person name="Bowers A."/>
        </authorList>
    </citation>
    <scope>NUCLEOTIDE SEQUENCE [LARGE SCALE GENOMIC DNA]</scope>
    <source>
        <strain evidence="1 2">AFS025165</strain>
    </source>
</reference>
<comment type="caution">
    <text evidence="1">The sequence shown here is derived from an EMBL/GenBank/DDBJ whole genome shotgun (WGS) entry which is preliminary data.</text>
</comment>
<accession>A0A2B8INH2</accession>
<organism evidence="1 2">
    <name type="scientific">Bacillus cereus</name>
    <dbReference type="NCBI Taxonomy" id="1396"/>
    <lineage>
        <taxon>Bacteria</taxon>
        <taxon>Bacillati</taxon>
        <taxon>Bacillota</taxon>
        <taxon>Bacilli</taxon>
        <taxon>Bacillales</taxon>
        <taxon>Bacillaceae</taxon>
        <taxon>Bacillus</taxon>
        <taxon>Bacillus cereus group</taxon>
    </lineage>
</organism>
<evidence type="ECO:0000313" key="2">
    <source>
        <dbReference type="Proteomes" id="UP000220226"/>
    </source>
</evidence>
<dbReference type="RefSeq" id="WP_073540540.1">
    <property type="nucleotide sequence ID" value="NZ_NTQT01000020.1"/>
</dbReference>
<dbReference type="AlphaFoldDB" id="A0A2B8INH2"/>
<sequence>MQEKQLRYFTRVMNAYSLESIEEAQRFYKLFSALKLLPQSKRKELVDIAFERINKGKSIVDK</sequence>
<name>A0A2B8INH2_BACCE</name>
<gene>
    <name evidence="1" type="ORF">CN290_15705</name>
</gene>